<gene>
    <name evidence="1" type="ORF">ASZ90_003017</name>
</gene>
<evidence type="ECO:0000313" key="1">
    <source>
        <dbReference type="EMBL" id="KUG27122.1"/>
    </source>
</evidence>
<proteinExistence type="predicted"/>
<dbReference type="AlphaFoldDB" id="A0A0W8G270"/>
<protein>
    <submittedName>
        <fullName evidence="1">Uncharacterized protein</fullName>
    </submittedName>
</protein>
<name>A0A0W8G270_9ZZZZ</name>
<comment type="caution">
    <text evidence="1">The sequence shown here is derived from an EMBL/GenBank/DDBJ whole genome shotgun (WGS) entry which is preliminary data.</text>
</comment>
<reference evidence="1" key="1">
    <citation type="journal article" date="2015" name="Proc. Natl. Acad. Sci. U.S.A.">
        <title>Networks of energetic and metabolic interactions define dynamics in microbial communities.</title>
        <authorList>
            <person name="Embree M."/>
            <person name="Liu J.K."/>
            <person name="Al-Bassam M.M."/>
            <person name="Zengler K."/>
        </authorList>
    </citation>
    <scope>NUCLEOTIDE SEQUENCE</scope>
</reference>
<dbReference type="EMBL" id="LNQE01000360">
    <property type="protein sequence ID" value="KUG27122.1"/>
    <property type="molecule type" value="Genomic_DNA"/>
</dbReference>
<sequence>MSADLQGDLHSEIMTEMAENFFGRRRNLEDRLDQFYRLVVRVRRVGMETLVKWHTLFRLLLCDEEAKNLFATSGAVASDILWYCKNVSELRPMRRPLALTGLGRYRKTVGRLYETVRQAAADYNHGTFAADPLDVRKKRAIPGYEQVREMCQAVNAEIKAVNDGQSPLCVLSFAKGLDPEGVHRENIAGATMADVQKIDRDLAFVPISFEDLGLPYVPDLPPLSEVEDRLNALCAALYDTRKAEVTHLLEQVWAA</sequence>
<accession>A0A0W8G270</accession>
<organism evidence="1">
    <name type="scientific">hydrocarbon metagenome</name>
    <dbReference type="NCBI Taxonomy" id="938273"/>
    <lineage>
        <taxon>unclassified sequences</taxon>
        <taxon>metagenomes</taxon>
        <taxon>ecological metagenomes</taxon>
    </lineage>
</organism>